<dbReference type="SUPFAM" id="SSF52833">
    <property type="entry name" value="Thioredoxin-like"/>
    <property type="match status" value="1"/>
</dbReference>
<accession>W3VH09</accession>
<dbReference type="Gene3D" id="3.40.30.10">
    <property type="entry name" value="Glutaredoxin"/>
    <property type="match status" value="1"/>
</dbReference>
<dbReference type="SMART" id="SM00916">
    <property type="entry name" value="L51_S25_CI-B8"/>
    <property type="match status" value="1"/>
</dbReference>
<name>W3VH09_MOEAP</name>
<comment type="similarity">
    <text evidence="2">Belongs to the mitochondrion-specific ribosomal protein mL43 family.</text>
</comment>
<dbReference type="EMBL" id="AWNI01000039">
    <property type="protein sequence ID" value="ETS60087.1"/>
    <property type="molecule type" value="Genomic_DNA"/>
</dbReference>
<evidence type="ECO:0000259" key="7">
    <source>
        <dbReference type="SMART" id="SM00916"/>
    </source>
</evidence>
<comment type="caution">
    <text evidence="8">The sequence shown here is derived from an EMBL/GenBank/DDBJ whole genome shotgun (WGS) entry which is preliminary data.</text>
</comment>
<dbReference type="AlphaFoldDB" id="W3VH09"/>
<sequence>MAGKRGGGFDIGMIFAHKILTVLFVLSTSFSRILRGSLSTTPGGVSGTPGSFHLPLRKLVLRYSQHNPSSAGTRAFLLSSTFLQLSKKYPSVEFVVTEAGNAKHPLVTGFYADNSAAAFRSDKRKDISLANLDAGQVGAKVQRVVEASGDKTKSLKRRTTLSRNESARGVWSQLHDRKVDI</sequence>
<dbReference type="InterPro" id="IPR007741">
    <property type="entry name" value="Ribosomal_mL43/mS25/NADH_DH"/>
</dbReference>
<keyword evidence="5" id="KW-0687">Ribonucleoprotein</keyword>
<dbReference type="GO" id="GO:0005762">
    <property type="term" value="C:mitochondrial large ribosomal subunit"/>
    <property type="evidence" value="ECO:0007669"/>
    <property type="project" value="TreeGrafter"/>
</dbReference>
<dbReference type="OrthoDB" id="88at2759"/>
<dbReference type="InterPro" id="IPR039927">
    <property type="entry name" value="Ribosomal_mL43"/>
</dbReference>
<evidence type="ECO:0000256" key="2">
    <source>
        <dbReference type="ARBA" id="ARBA00006073"/>
    </source>
</evidence>
<dbReference type="GO" id="GO:0003735">
    <property type="term" value="F:structural constituent of ribosome"/>
    <property type="evidence" value="ECO:0007669"/>
    <property type="project" value="InterPro"/>
</dbReference>
<keyword evidence="9" id="KW-1185">Reference proteome</keyword>
<evidence type="ECO:0000256" key="3">
    <source>
        <dbReference type="ARBA" id="ARBA00022980"/>
    </source>
</evidence>
<evidence type="ECO:0000256" key="1">
    <source>
        <dbReference type="ARBA" id="ARBA00004173"/>
    </source>
</evidence>
<dbReference type="PANTHER" id="PTHR21396">
    <property type="entry name" value="39S RIBOSOMAL PROTEIN L43"/>
    <property type="match status" value="1"/>
</dbReference>
<dbReference type="HOGENOM" id="CLU_117700_1_0_1"/>
<dbReference type="Pfam" id="PF05047">
    <property type="entry name" value="L51_S25_CI-B8"/>
    <property type="match status" value="1"/>
</dbReference>
<dbReference type="Proteomes" id="UP000019462">
    <property type="component" value="Unassembled WGS sequence"/>
</dbReference>
<dbReference type="InterPro" id="IPR036249">
    <property type="entry name" value="Thioredoxin-like_sf"/>
</dbReference>
<evidence type="ECO:0000313" key="9">
    <source>
        <dbReference type="Proteomes" id="UP000019462"/>
    </source>
</evidence>
<organism evidence="8 9">
    <name type="scientific">Moesziomyces aphidis</name>
    <name type="common">Pseudozyma aphidis</name>
    <dbReference type="NCBI Taxonomy" id="84754"/>
    <lineage>
        <taxon>Eukaryota</taxon>
        <taxon>Fungi</taxon>
        <taxon>Dikarya</taxon>
        <taxon>Basidiomycota</taxon>
        <taxon>Ustilaginomycotina</taxon>
        <taxon>Ustilaginomycetes</taxon>
        <taxon>Ustilaginales</taxon>
        <taxon>Ustilaginaceae</taxon>
        <taxon>Moesziomyces</taxon>
    </lineage>
</organism>
<evidence type="ECO:0000313" key="8">
    <source>
        <dbReference type="EMBL" id="ETS60087.1"/>
    </source>
</evidence>
<evidence type="ECO:0000256" key="5">
    <source>
        <dbReference type="ARBA" id="ARBA00023274"/>
    </source>
</evidence>
<evidence type="ECO:0000256" key="4">
    <source>
        <dbReference type="ARBA" id="ARBA00023128"/>
    </source>
</evidence>
<feature type="domain" description="Ribosomal protein/NADH dehydrogenase" evidence="7">
    <location>
        <begin position="65"/>
        <end position="148"/>
    </location>
</feature>
<evidence type="ECO:0000256" key="6">
    <source>
        <dbReference type="ARBA" id="ARBA00035188"/>
    </source>
</evidence>
<keyword evidence="3" id="KW-0689">Ribosomal protein</keyword>
<proteinExistence type="inferred from homology"/>
<gene>
    <name evidence="8" type="ORF">PaG_06081</name>
</gene>
<reference evidence="8 9" key="1">
    <citation type="journal article" date="2014" name="Genome Announc.">
        <title>Genome sequence of the basidiomycetous fungus Pseudozyma aphidis DSM70725, an efficient producer of biosurfactant mannosylerythritol lipids.</title>
        <authorList>
            <person name="Lorenz S."/>
            <person name="Guenther M."/>
            <person name="Grumaz C."/>
            <person name="Rupp S."/>
            <person name="Zibek S."/>
            <person name="Sohn K."/>
        </authorList>
    </citation>
    <scope>NUCLEOTIDE SEQUENCE [LARGE SCALE GENOMIC DNA]</scope>
    <source>
        <strain evidence="9">ATCC 32657 / CBS 517.83 / DSM 70725 / JCM 10318 / NBRC 10182 / NRRL Y-7954 / St-0401</strain>
    </source>
</reference>
<keyword evidence="4" id="KW-0496">Mitochondrion</keyword>
<dbReference type="GO" id="GO:0032543">
    <property type="term" value="P:mitochondrial translation"/>
    <property type="evidence" value="ECO:0007669"/>
    <property type="project" value="InterPro"/>
</dbReference>
<comment type="subcellular location">
    <subcellularLocation>
        <location evidence="1">Mitochondrion</location>
    </subcellularLocation>
</comment>
<dbReference type="PANTHER" id="PTHR21396:SF2">
    <property type="entry name" value="LARGE RIBOSOMAL SUBUNIT PROTEIN ML43"/>
    <property type="match status" value="1"/>
</dbReference>
<protein>
    <recommendedName>
        <fullName evidence="6">Large ribosomal subunit protein mL43</fullName>
    </recommendedName>
</protein>